<dbReference type="Proteomes" id="UP000286415">
    <property type="component" value="Unassembled WGS sequence"/>
</dbReference>
<dbReference type="AlphaFoldDB" id="A0A3R7D528"/>
<evidence type="ECO:0000313" key="2">
    <source>
        <dbReference type="Proteomes" id="UP000286415"/>
    </source>
</evidence>
<dbReference type="EMBL" id="NIRI02000005">
    <property type="protein sequence ID" value="KAG5455041.1"/>
    <property type="molecule type" value="Genomic_DNA"/>
</dbReference>
<sequence length="170" mass="19285">MPWNIKTKSDMFFRIDAGRCVIGHLIRFQECQLQTSDRAEEQSIEQPSFAGTAVRQSYRKLLFVQDNQPTEMSVKHEPIYRTDDESAVDGYSTYDMSHVSAKVAHIFVQKQQATHKITENRSTAHSQFCPSTLDSSNFDKYSQLHGNLVAHIILKLLDDAGNSRSGKSDT</sequence>
<dbReference type="InParanoid" id="A0A3R7D528"/>
<name>A0A3R7D528_CLOSI</name>
<organism evidence="1 2">
    <name type="scientific">Clonorchis sinensis</name>
    <name type="common">Chinese liver fluke</name>
    <dbReference type="NCBI Taxonomy" id="79923"/>
    <lineage>
        <taxon>Eukaryota</taxon>
        <taxon>Metazoa</taxon>
        <taxon>Spiralia</taxon>
        <taxon>Lophotrochozoa</taxon>
        <taxon>Platyhelminthes</taxon>
        <taxon>Trematoda</taxon>
        <taxon>Digenea</taxon>
        <taxon>Opisthorchiida</taxon>
        <taxon>Opisthorchiata</taxon>
        <taxon>Opisthorchiidae</taxon>
        <taxon>Clonorchis</taxon>
    </lineage>
</organism>
<protein>
    <submittedName>
        <fullName evidence="1">Uncharacterized protein</fullName>
    </submittedName>
</protein>
<gene>
    <name evidence="1" type="ORF">CSKR_111706</name>
</gene>
<comment type="caution">
    <text evidence="1">The sequence shown here is derived from an EMBL/GenBank/DDBJ whole genome shotgun (WGS) entry which is preliminary data.</text>
</comment>
<reference evidence="1 2" key="2">
    <citation type="journal article" date="2021" name="Genomics">
        <title>High-quality reference genome for Clonorchis sinensis.</title>
        <authorList>
            <person name="Young N.D."/>
            <person name="Stroehlein A.J."/>
            <person name="Kinkar L."/>
            <person name="Wang T."/>
            <person name="Sohn W.M."/>
            <person name="Chang B.C.H."/>
            <person name="Kaur P."/>
            <person name="Weisz D."/>
            <person name="Dudchenko O."/>
            <person name="Aiden E.L."/>
            <person name="Korhonen P.K."/>
            <person name="Gasser R.B."/>
        </authorList>
    </citation>
    <scope>NUCLEOTIDE SEQUENCE [LARGE SCALE GENOMIC DNA]</scope>
    <source>
        <strain evidence="1">Cs-k2</strain>
    </source>
</reference>
<reference evidence="1 2" key="1">
    <citation type="journal article" date="2018" name="Biotechnol. Adv.">
        <title>Improved genomic resources and new bioinformatic workflow for the carcinogenic parasite Clonorchis sinensis: Biotechnological implications.</title>
        <authorList>
            <person name="Wang D."/>
            <person name="Korhonen P.K."/>
            <person name="Gasser R.B."/>
            <person name="Young N.D."/>
        </authorList>
    </citation>
    <scope>NUCLEOTIDE SEQUENCE [LARGE SCALE GENOMIC DNA]</scope>
    <source>
        <strain evidence="1">Cs-k2</strain>
    </source>
</reference>
<accession>A0A3R7D528</accession>
<evidence type="ECO:0000313" key="1">
    <source>
        <dbReference type="EMBL" id="KAG5455041.1"/>
    </source>
</evidence>
<proteinExistence type="predicted"/>
<keyword evidence="2" id="KW-1185">Reference proteome</keyword>